<evidence type="ECO:0000313" key="1">
    <source>
        <dbReference type="EMBL" id="MBO0355397.1"/>
    </source>
</evidence>
<name>A0ABS3G8K4_9FLAO</name>
<comment type="caution">
    <text evidence="1">The sequence shown here is derived from an EMBL/GenBank/DDBJ whole genome shotgun (WGS) entry which is preliminary data.</text>
</comment>
<proteinExistence type="predicted"/>
<accession>A0ABS3G8K4</accession>
<protein>
    <recommendedName>
        <fullName evidence="3">DUF1735 domain-containing protein</fullName>
    </recommendedName>
</protein>
<dbReference type="PROSITE" id="PS51257">
    <property type="entry name" value="PROKAR_LIPOPROTEIN"/>
    <property type="match status" value="1"/>
</dbReference>
<sequence length="163" mass="18115">MAKKFLLLFITIVMVSCGSDDDSTDLDCSLVLCAAVDDTIYLQFLHPDNDEDLLKNGTINVDLIEIINEDSNEVTFTVEEFSEMGVYLAIPVSTTSFGRKSFTITLDEDESFNINFETSLPEGNDCCGAYTTLESFTIDNYSYDLVEPSPLPVLTTVYIPNLD</sequence>
<dbReference type="Proteomes" id="UP000664044">
    <property type="component" value="Unassembled WGS sequence"/>
</dbReference>
<gene>
    <name evidence="1" type="ORF">J0656_15355</name>
</gene>
<keyword evidence="2" id="KW-1185">Reference proteome</keyword>
<evidence type="ECO:0008006" key="3">
    <source>
        <dbReference type="Google" id="ProtNLM"/>
    </source>
</evidence>
<evidence type="ECO:0000313" key="2">
    <source>
        <dbReference type="Proteomes" id="UP000664044"/>
    </source>
</evidence>
<dbReference type="EMBL" id="JAFLNL010000009">
    <property type="protein sequence ID" value="MBO0355397.1"/>
    <property type="molecule type" value="Genomic_DNA"/>
</dbReference>
<dbReference type="RefSeq" id="WP_207035440.1">
    <property type="nucleotide sequence ID" value="NZ_JAFLNL010000009.1"/>
</dbReference>
<organism evidence="1 2">
    <name type="scientific">Flagellimonas aurea</name>
    <dbReference type="NCBI Taxonomy" id="2915619"/>
    <lineage>
        <taxon>Bacteria</taxon>
        <taxon>Pseudomonadati</taxon>
        <taxon>Bacteroidota</taxon>
        <taxon>Flavobacteriia</taxon>
        <taxon>Flavobacteriales</taxon>
        <taxon>Flavobacteriaceae</taxon>
        <taxon>Flagellimonas</taxon>
    </lineage>
</organism>
<reference evidence="1 2" key="1">
    <citation type="submission" date="2021-03" db="EMBL/GenBank/DDBJ databases">
        <title>Muricauda lutimaris sp. nov. and Muricauda ruestringensis sp. nov, two marine members of the Flavobacteriaceae isolated from deep sea sediments of Western Pacific.</title>
        <authorList>
            <person name="Zhao S."/>
            <person name="Liu R."/>
        </authorList>
    </citation>
    <scope>NUCLEOTIDE SEQUENCE [LARGE SCALE GENOMIC DNA]</scope>
    <source>
        <strain evidence="1 2">BC31-1-A7</strain>
    </source>
</reference>